<reference evidence="1" key="1">
    <citation type="submission" date="2023-11" db="EMBL/GenBank/DDBJ databases">
        <authorList>
            <person name="Poullet M."/>
        </authorList>
    </citation>
    <scope>NUCLEOTIDE SEQUENCE</scope>
    <source>
        <strain evidence="1">E1834</strain>
    </source>
</reference>
<keyword evidence="2" id="KW-1185">Reference proteome</keyword>
<accession>A0ACB0XKV9</accession>
<protein>
    <submittedName>
        <fullName evidence="1">Uncharacterized protein</fullName>
    </submittedName>
</protein>
<name>A0ACB0XKV9_MELEN</name>
<organism evidence="1 2">
    <name type="scientific">Meloidogyne enterolobii</name>
    <name type="common">Root-knot nematode worm</name>
    <name type="synonym">Meloidogyne mayaguensis</name>
    <dbReference type="NCBI Taxonomy" id="390850"/>
    <lineage>
        <taxon>Eukaryota</taxon>
        <taxon>Metazoa</taxon>
        <taxon>Ecdysozoa</taxon>
        <taxon>Nematoda</taxon>
        <taxon>Chromadorea</taxon>
        <taxon>Rhabditida</taxon>
        <taxon>Tylenchina</taxon>
        <taxon>Tylenchomorpha</taxon>
        <taxon>Tylenchoidea</taxon>
        <taxon>Meloidogynidae</taxon>
        <taxon>Meloidogyninae</taxon>
        <taxon>Meloidogyne</taxon>
    </lineage>
</organism>
<comment type="caution">
    <text evidence="1">The sequence shown here is derived from an EMBL/GenBank/DDBJ whole genome shotgun (WGS) entry which is preliminary data.</text>
</comment>
<gene>
    <name evidence="1" type="ORF">MENTE1834_LOCUS574</name>
</gene>
<dbReference type="Proteomes" id="UP001497535">
    <property type="component" value="Unassembled WGS sequence"/>
</dbReference>
<evidence type="ECO:0000313" key="1">
    <source>
        <dbReference type="EMBL" id="CAK5006723.1"/>
    </source>
</evidence>
<sequence length="1578" mass="180591">MAFEINKIIFLLFLFVYCSISVENERREDSTPLLWIFDDKGLLRKDSVIGTPIQFDGPIKVNPSLKEQNHHQLINVFVYEPFLLRKYFNISPPTPLRAGQSFKLILAQQLKQYMDVDYLNITLQAQLIENNNQTSQLRVEQKELQIKLIGEENKNNNKEEEEKENNILIAKKDCNKIRNTSELIISFKNNSFECFPFNLNNNIQLFIENEGDFGISKQNVFKIIEEEEEGKEGKESLNYSFIKNQFNIQIISSSKQLPPTISPPTTILISFIHPTIENKINLFEFFIEENEKNKNLKKFLEINRRSGALIFKDLNVGIEELGKNEEGIIEFNVILKSISSSIIYDKALIILKLKEEGRGGKEGEKKNEIFYFFERPIYAFAVDPFNINNYFKGRKLLIGHLNYLNKTKIKENKNTNNYLKPKFVLSEGGEGFFNFEREEGEGGNSSGILIYNGPIGQFNRNYTLKVLLLSDHFIDSALVHVLIPGIGSSSPTFQMPFQRIIVHKYGKDNGNEEIITENNSLFTLSAEDSDPDARLIYELGGAECQTISGILMKEEECLELFSLSPNGTTGQWILSLVEKEEENENKKIELENSLGEALLNISVRDEAHPLESSGSTLVLLKFIQQNENQIINNSENINLNNNLTIKKEEYFPPILLKIKDSTPINSVIYSFGINNNKQKLFYFLSGLKNKYFFIDKENAILSVVFPLKNIANSFQNLTIQIFNSLNSTLYTKIPFSIQIISEEKEKDFLNKNNNNYFLKEEENLNKFGNLTKKLFLIKKEKEENEFIELPLNWENTSNISFDYLYQTIINSTITSNNNKLIQNNIIPSLFFIQTENIDNHISTTFPLTFPSNFENKFNLNTNNSNISTTPIPNIPIIRLPENSPIGTFILSIDFNFPPSKPFIKSLSNSSSSSIFGIERRTINSLVIRTNQSLLKENQNEEEFLLPLNFALISIIENKEILLYKFSIQIISISNCQPFLNESQQLYFNLNEQELISSSHQLIPITSISANINSKAKGCQQINYYLENKKEENKNILINLNNQTGLISISLLNNLTENNKQIFLICWAQSGIFISSKILLIIQINKNKTIKNNLKIPNNGGISPLILQINEGIEKGSLLTTIKNNGNNNYFIKEEERQQGLIEINKNNGEIRTLREIDFEEFGEESLPLRFLIINENNLDGEGRNDGNLELLININNLNDNNPIFERKYFNFVLERDIVYVGYIIGQINAFDKEINDQIIYSLISCNYSFSRLSRQINPPNKIFSLDSQNGIISLNSPVEDFSPGSLFTLELSAENLDGRKADFNSFVYIWIVESSNIVSILVDKSPVELNNLKVLEYLKLLNEAIFPLNLLLQEIRYKPVTDLDGIPARKSALLQTIFFNGTKLINYIEIEKIVKDLDIEGLIGFERNLLLSSSSTSSILNQQLTTTLTTSTTNSSQLLLPLSFIFLFLLSIIISVLFVLICQRKRQQKIKKQIEELNLNRKNNNFSSSSQSDTFCDILCRQQPFPPPLHHFILSPPPPPPPPPTHSYGIVDLWRPSLPPPPTPLIVQLSSSIKATSESQYSQNNSDYYTVQEMKIAL</sequence>
<evidence type="ECO:0000313" key="2">
    <source>
        <dbReference type="Proteomes" id="UP001497535"/>
    </source>
</evidence>
<proteinExistence type="predicted"/>
<dbReference type="EMBL" id="CAVMJV010000001">
    <property type="protein sequence ID" value="CAK5006723.1"/>
    <property type="molecule type" value="Genomic_DNA"/>
</dbReference>